<feature type="domain" description="Blue (type 1) copper" evidence="5">
    <location>
        <begin position="56"/>
        <end position="173"/>
    </location>
</feature>
<dbReference type="InterPro" id="IPR008972">
    <property type="entry name" value="Cupredoxin"/>
</dbReference>
<keyword evidence="4" id="KW-0186">Copper</keyword>
<name>A0A9X1HZR7_9FLAO</name>
<evidence type="ECO:0000256" key="2">
    <source>
        <dbReference type="ARBA" id="ARBA00022723"/>
    </source>
</evidence>
<dbReference type="AlphaFoldDB" id="A0A9X1HZR7"/>
<dbReference type="NCBIfam" id="TIGR02695">
    <property type="entry name" value="azurin"/>
    <property type="match status" value="1"/>
</dbReference>
<dbReference type="PANTHER" id="PTHR38439:SF2">
    <property type="entry name" value="OUTER MEMBRANE PROTEIN H.8"/>
    <property type="match status" value="1"/>
</dbReference>
<protein>
    <submittedName>
        <fullName evidence="6">Azurin</fullName>
    </submittedName>
</protein>
<comment type="caution">
    <text evidence="6">The sequence shown here is derived from an EMBL/GenBank/DDBJ whole genome shotgun (WGS) entry which is preliminary data.</text>
</comment>
<dbReference type="PROSITE" id="PS51257">
    <property type="entry name" value="PROKAR_LIPOPROTEIN"/>
    <property type="match status" value="1"/>
</dbReference>
<dbReference type="PROSITE" id="PS00196">
    <property type="entry name" value="COPPER_BLUE"/>
    <property type="match status" value="1"/>
</dbReference>
<dbReference type="SUPFAM" id="SSF49503">
    <property type="entry name" value="Cupredoxins"/>
    <property type="match status" value="1"/>
</dbReference>
<evidence type="ECO:0000259" key="5">
    <source>
        <dbReference type="Pfam" id="PF00127"/>
    </source>
</evidence>
<keyword evidence="3" id="KW-0249">Electron transport</keyword>
<dbReference type="InterPro" id="IPR014068">
    <property type="entry name" value="Azurin"/>
</dbReference>
<evidence type="ECO:0000313" key="6">
    <source>
        <dbReference type="EMBL" id="MCB4798576.1"/>
    </source>
</evidence>
<organism evidence="6 7">
    <name type="scientific">Neotamlana laminarinivorans</name>
    <dbReference type="NCBI Taxonomy" id="2883124"/>
    <lineage>
        <taxon>Bacteria</taxon>
        <taxon>Pseudomonadati</taxon>
        <taxon>Bacteroidota</taxon>
        <taxon>Flavobacteriia</taxon>
        <taxon>Flavobacteriales</taxon>
        <taxon>Flavobacteriaceae</taxon>
        <taxon>Neotamlana</taxon>
    </lineage>
</organism>
<dbReference type="Proteomes" id="UP001139199">
    <property type="component" value="Unassembled WGS sequence"/>
</dbReference>
<proteinExistence type="predicted"/>
<dbReference type="InterPro" id="IPR000923">
    <property type="entry name" value="BlueCu_1"/>
</dbReference>
<evidence type="ECO:0000256" key="1">
    <source>
        <dbReference type="ARBA" id="ARBA00022448"/>
    </source>
</evidence>
<dbReference type="Pfam" id="PF00127">
    <property type="entry name" value="Copper-bind"/>
    <property type="match status" value="1"/>
</dbReference>
<dbReference type="InterPro" id="IPR028871">
    <property type="entry name" value="BlueCu_1_BS"/>
</dbReference>
<dbReference type="GO" id="GO:0009055">
    <property type="term" value="F:electron transfer activity"/>
    <property type="evidence" value="ECO:0007669"/>
    <property type="project" value="InterPro"/>
</dbReference>
<sequence length="173" mass="19052">MKTIKYILTGVLLITFLVSCGKKEKKQEEGFTYQKVKDESTEVSNEQDGIVTIIISGNDQMQFDKSEIKVPSGKTVKLTLRHNGKMGANVMGHNFVLLKQGVNVAGFGRKAASARDNQFIPKDSENDVIAYTKVIGGGETTTITFKTPKAGTYDYICSFPGHYALMKGKFIVE</sequence>
<dbReference type="Gene3D" id="2.60.40.420">
    <property type="entry name" value="Cupredoxins - blue copper proteins"/>
    <property type="match status" value="1"/>
</dbReference>
<evidence type="ECO:0000313" key="7">
    <source>
        <dbReference type="Proteomes" id="UP001139199"/>
    </source>
</evidence>
<gene>
    <name evidence="6" type="primary">azu</name>
    <name evidence="6" type="ORF">LG649_06960</name>
</gene>
<evidence type="ECO:0000256" key="3">
    <source>
        <dbReference type="ARBA" id="ARBA00022982"/>
    </source>
</evidence>
<dbReference type="PANTHER" id="PTHR38439">
    <property type="entry name" value="AURACYANIN-B"/>
    <property type="match status" value="1"/>
</dbReference>
<dbReference type="InterPro" id="IPR050845">
    <property type="entry name" value="Cu-binding_ET"/>
</dbReference>
<dbReference type="CDD" id="cd13922">
    <property type="entry name" value="Azurin"/>
    <property type="match status" value="1"/>
</dbReference>
<keyword evidence="2" id="KW-0479">Metal-binding</keyword>
<dbReference type="GO" id="GO:0005507">
    <property type="term" value="F:copper ion binding"/>
    <property type="evidence" value="ECO:0007669"/>
    <property type="project" value="InterPro"/>
</dbReference>
<accession>A0A9X1HZR7</accession>
<dbReference type="RefSeq" id="WP_226542664.1">
    <property type="nucleotide sequence ID" value="NZ_JAJAPW010000003.1"/>
</dbReference>
<evidence type="ECO:0000256" key="4">
    <source>
        <dbReference type="ARBA" id="ARBA00023008"/>
    </source>
</evidence>
<reference evidence="6" key="1">
    <citation type="submission" date="2021-10" db="EMBL/GenBank/DDBJ databases">
        <title>Tamlana sargassums sp. nov., and Tamlana laminarinivorans sp. nov., two new bacteria isolated from the brown alga.</title>
        <authorList>
            <person name="Li J."/>
        </authorList>
    </citation>
    <scope>NUCLEOTIDE SEQUENCE</scope>
    <source>
        <strain evidence="6">PT2-4</strain>
    </source>
</reference>
<dbReference type="EMBL" id="JAJAPW010000003">
    <property type="protein sequence ID" value="MCB4798576.1"/>
    <property type="molecule type" value="Genomic_DNA"/>
</dbReference>
<keyword evidence="7" id="KW-1185">Reference proteome</keyword>
<keyword evidence="1" id="KW-0813">Transport</keyword>